<evidence type="ECO:0000256" key="10">
    <source>
        <dbReference type="ARBA" id="ARBA00049057"/>
    </source>
</evidence>
<feature type="domain" description="ATP-grasp" evidence="12">
    <location>
        <begin position="118"/>
        <end position="346"/>
    </location>
</feature>
<evidence type="ECO:0000256" key="11">
    <source>
        <dbReference type="PROSITE-ProRule" id="PRU00409"/>
    </source>
</evidence>
<dbReference type="Pfam" id="PF02844">
    <property type="entry name" value="GARS_N"/>
    <property type="match status" value="1"/>
</dbReference>
<reference evidence="13 14" key="1">
    <citation type="journal article" date="2024" name="IMA Fungus">
        <title>IMA Genome - F19 : A genome assembly and annotation guide to empower mycologists, including annotated draft genome sequences of Ceratocystis pirilliformis, Diaporthe australafricana, Fusarium ophioides, Paecilomyces lecythidis, and Sporothrix stenoceras.</title>
        <authorList>
            <person name="Aylward J."/>
            <person name="Wilson A.M."/>
            <person name="Visagie C.M."/>
            <person name="Spraker J."/>
            <person name="Barnes I."/>
            <person name="Buitendag C."/>
            <person name="Ceriani C."/>
            <person name="Del Mar Angel L."/>
            <person name="du Plessis D."/>
            <person name="Fuchs T."/>
            <person name="Gasser K."/>
            <person name="Kramer D."/>
            <person name="Li W."/>
            <person name="Munsamy K."/>
            <person name="Piso A."/>
            <person name="Price J.L."/>
            <person name="Sonnekus B."/>
            <person name="Thomas C."/>
            <person name="van der Nest A."/>
            <person name="van Dijk A."/>
            <person name="van Heerden A."/>
            <person name="van Vuuren N."/>
            <person name="Yilmaz N."/>
            <person name="Duong T.A."/>
            <person name="van der Merwe N.A."/>
            <person name="Wingfield M.J."/>
            <person name="Wingfield B.D."/>
        </authorList>
    </citation>
    <scope>NUCLEOTIDE SEQUENCE [LARGE SCALE GENOMIC DNA]</scope>
    <source>
        <strain evidence="13 14">CMW 18300</strain>
    </source>
</reference>
<evidence type="ECO:0000256" key="9">
    <source>
        <dbReference type="ARBA" id="ARBA00042864"/>
    </source>
</evidence>
<dbReference type="InterPro" id="IPR013815">
    <property type="entry name" value="ATP_grasp_subdomain_1"/>
</dbReference>
<dbReference type="SUPFAM" id="SSF56059">
    <property type="entry name" value="Glutathione synthetase ATP-binding domain-like"/>
    <property type="match status" value="1"/>
</dbReference>
<dbReference type="InterPro" id="IPR020562">
    <property type="entry name" value="PRibGlycinamide_synth_N"/>
</dbReference>
<comment type="pathway">
    <text evidence="1">Purine metabolism; IMP biosynthesis via de novo pathway; N(1)-(5-phospho-D-ribosyl)glycinamide from 5-phospho-alpha-D-ribose 1-diphosphate: step 2/2.</text>
</comment>
<comment type="similarity">
    <text evidence="7">Belongs to the GARS family.</text>
</comment>
<dbReference type="SMART" id="SM01210">
    <property type="entry name" value="GARS_C"/>
    <property type="match status" value="1"/>
</dbReference>
<evidence type="ECO:0000256" key="6">
    <source>
        <dbReference type="ARBA" id="ARBA00022840"/>
    </source>
</evidence>
<dbReference type="EMBL" id="JAWRVE010000018">
    <property type="protein sequence ID" value="KAL1875808.1"/>
    <property type="molecule type" value="Genomic_DNA"/>
</dbReference>
<comment type="caution">
    <text evidence="13">The sequence shown here is derived from an EMBL/GenBank/DDBJ whole genome shotgun (WGS) entry which is preliminary data.</text>
</comment>
<dbReference type="Gene3D" id="3.30.1490.20">
    <property type="entry name" value="ATP-grasp fold, A domain"/>
    <property type="match status" value="1"/>
</dbReference>
<dbReference type="InterPro" id="IPR011054">
    <property type="entry name" value="Rudment_hybrid_motif"/>
</dbReference>
<dbReference type="Gene3D" id="3.30.470.20">
    <property type="entry name" value="ATP-grasp fold, B domain"/>
    <property type="match status" value="1"/>
</dbReference>
<dbReference type="InterPro" id="IPR020560">
    <property type="entry name" value="PRibGlycinamide_synth_C-dom"/>
</dbReference>
<evidence type="ECO:0000256" key="2">
    <source>
        <dbReference type="ARBA" id="ARBA00013255"/>
    </source>
</evidence>
<dbReference type="Pfam" id="PF02843">
    <property type="entry name" value="GARS_C"/>
    <property type="match status" value="1"/>
</dbReference>
<keyword evidence="5" id="KW-0658">Purine biosynthesis</keyword>
<dbReference type="InterPro" id="IPR000115">
    <property type="entry name" value="PRibGlycinamide_synth"/>
</dbReference>
<evidence type="ECO:0000259" key="12">
    <source>
        <dbReference type="PROSITE" id="PS50975"/>
    </source>
</evidence>
<keyword evidence="4 11" id="KW-0547">Nucleotide-binding</keyword>
<dbReference type="InterPro" id="IPR037123">
    <property type="entry name" value="PRibGlycinamide_synth_C_sf"/>
</dbReference>
<evidence type="ECO:0000313" key="14">
    <source>
        <dbReference type="Proteomes" id="UP001583177"/>
    </source>
</evidence>
<keyword evidence="14" id="KW-1185">Reference proteome</keyword>
<dbReference type="PANTHER" id="PTHR43472">
    <property type="entry name" value="PHOSPHORIBOSYLAMINE--GLYCINE LIGASE"/>
    <property type="match status" value="1"/>
</dbReference>
<comment type="catalytic activity">
    <reaction evidence="10">
        <text>2-formamido-N(1)-(5-O-phospho-beta-D-ribosyl)acetamidine + ATP = 5-amino-1-(5-phospho-beta-D-ribosyl)imidazole + ADP + phosphate + H(+)</text>
        <dbReference type="Rhea" id="RHEA:23032"/>
        <dbReference type="ChEBI" id="CHEBI:15378"/>
        <dbReference type="ChEBI" id="CHEBI:30616"/>
        <dbReference type="ChEBI" id="CHEBI:43474"/>
        <dbReference type="ChEBI" id="CHEBI:137981"/>
        <dbReference type="ChEBI" id="CHEBI:147287"/>
        <dbReference type="ChEBI" id="CHEBI:456216"/>
        <dbReference type="EC" id="6.3.3.1"/>
    </reaction>
</comment>
<dbReference type="HAMAP" id="MF_00138">
    <property type="entry name" value="GARS"/>
    <property type="match status" value="1"/>
</dbReference>
<sequence>MDVQGSPKLNVLVVGKGGREHALVWKLVHSPSVERVYVVPGNGGTAPLVNVINICSIAANNYPELVVFSQKFGIGLVVAGSDDAVVDGIEGHFRGTGIPCFAASREAAEIERSKVFARNFMEKHQIPTAKRRHFDHHGEARQYVNSIDHQVVIIKGDGLAAREDVVLPQKKEEARGGLSATLAAEKGVVLPQTKDLAMAALSVMFGPVIDQSVVIEEFIDGDEISVLTFSDGQTFKSLPPGQNHKRVWAGDQGPYTDGMGVYAPVDFVSPSQMKEIDEKILRPTFDGLKAEGRRFVGLLLTHIMITPSGEPKVVKYNAGFGDPETQTMMLLLANQDLATILLSCVSGELDNTDIQVRPGYVCNVVVIAGGYPDRYDPGDEIFKDRRAHLESTSTDLQVFHAGTEIVDGKLVTSGGRVLSVAAYAPTLQGALDSAYAGIKNFYFNDMSFRKDIAARVTQQEQQNKGTEK</sequence>
<evidence type="ECO:0000313" key="13">
    <source>
        <dbReference type="EMBL" id="KAL1875808.1"/>
    </source>
</evidence>
<dbReference type="InterPro" id="IPR020561">
    <property type="entry name" value="PRibGlycinamid_synth_ATP-grasp"/>
</dbReference>
<evidence type="ECO:0000256" key="4">
    <source>
        <dbReference type="ARBA" id="ARBA00022741"/>
    </source>
</evidence>
<gene>
    <name evidence="13" type="ORF">Daus18300_002999</name>
</gene>
<dbReference type="SUPFAM" id="SSF52440">
    <property type="entry name" value="PreATP-grasp domain"/>
    <property type="match status" value="1"/>
</dbReference>
<evidence type="ECO:0000256" key="1">
    <source>
        <dbReference type="ARBA" id="ARBA00005174"/>
    </source>
</evidence>
<dbReference type="PROSITE" id="PS50975">
    <property type="entry name" value="ATP_GRASP"/>
    <property type="match status" value="1"/>
</dbReference>
<accession>A0ABR3XIM7</accession>
<evidence type="ECO:0000256" key="7">
    <source>
        <dbReference type="ARBA" id="ARBA00038345"/>
    </source>
</evidence>
<organism evidence="13 14">
    <name type="scientific">Diaporthe australafricana</name>
    <dbReference type="NCBI Taxonomy" id="127596"/>
    <lineage>
        <taxon>Eukaryota</taxon>
        <taxon>Fungi</taxon>
        <taxon>Dikarya</taxon>
        <taxon>Ascomycota</taxon>
        <taxon>Pezizomycotina</taxon>
        <taxon>Sordariomycetes</taxon>
        <taxon>Sordariomycetidae</taxon>
        <taxon>Diaporthales</taxon>
        <taxon>Diaporthaceae</taxon>
        <taxon>Diaporthe</taxon>
    </lineage>
</organism>
<dbReference type="SMART" id="SM01209">
    <property type="entry name" value="GARS_A"/>
    <property type="match status" value="1"/>
</dbReference>
<dbReference type="Pfam" id="PF01071">
    <property type="entry name" value="GARS_A"/>
    <property type="match status" value="2"/>
</dbReference>
<dbReference type="Gene3D" id="3.90.600.10">
    <property type="entry name" value="Phosphoribosylglycinamide synthetase, C-terminal domain"/>
    <property type="match status" value="1"/>
</dbReference>
<dbReference type="SUPFAM" id="SSF51246">
    <property type="entry name" value="Rudiment single hybrid motif"/>
    <property type="match status" value="1"/>
</dbReference>
<keyword evidence="6 11" id="KW-0067">ATP-binding</keyword>
<dbReference type="EC" id="6.3.4.13" evidence="2"/>
<evidence type="ECO:0000256" key="3">
    <source>
        <dbReference type="ARBA" id="ARBA00022598"/>
    </source>
</evidence>
<protein>
    <recommendedName>
        <fullName evidence="2">phosphoribosylamine--glycine ligase</fullName>
        <ecNumber evidence="2">6.3.4.13</ecNumber>
    </recommendedName>
    <alternativeName>
        <fullName evidence="8">Glycinamide ribonucleotide synthetase</fullName>
    </alternativeName>
    <alternativeName>
        <fullName evidence="9">Phosphoribosylglycinamide synthetase</fullName>
    </alternativeName>
</protein>
<evidence type="ECO:0000256" key="5">
    <source>
        <dbReference type="ARBA" id="ARBA00022755"/>
    </source>
</evidence>
<dbReference type="Gene3D" id="3.40.50.20">
    <property type="match status" value="1"/>
</dbReference>
<name>A0ABR3XIM7_9PEZI</name>
<dbReference type="PANTHER" id="PTHR43472:SF1">
    <property type="entry name" value="PHOSPHORIBOSYLAMINE--GLYCINE LIGASE, CHLOROPLASTIC"/>
    <property type="match status" value="1"/>
</dbReference>
<proteinExistence type="inferred from homology"/>
<dbReference type="InterPro" id="IPR016185">
    <property type="entry name" value="PreATP-grasp_dom_sf"/>
</dbReference>
<dbReference type="Proteomes" id="UP001583177">
    <property type="component" value="Unassembled WGS sequence"/>
</dbReference>
<evidence type="ECO:0000256" key="8">
    <source>
        <dbReference type="ARBA" id="ARBA00042242"/>
    </source>
</evidence>
<keyword evidence="3" id="KW-0436">Ligase</keyword>
<dbReference type="InterPro" id="IPR011761">
    <property type="entry name" value="ATP-grasp"/>
</dbReference>